<proteinExistence type="predicted"/>
<gene>
    <name evidence="1" type="ORF">PSYCIT7_014780</name>
</gene>
<protein>
    <submittedName>
        <fullName evidence="1">Uncharacterized protein</fullName>
    </submittedName>
</protein>
<evidence type="ECO:0000313" key="2">
    <source>
        <dbReference type="Proteomes" id="UP000005924"/>
    </source>
</evidence>
<dbReference type="Proteomes" id="UP000005924">
    <property type="component" value="Chromosome"/>
</dbReference>
<dbReference type="RefSeq" id="WP_003364651.1">
    <property type="nucleotide sequence ID" value="NZ_CP073636.1"/>
</dbReference>
<reference evidence="1" key="2">
    <citation type="submission" date="2021-04" db="EMBL/GenBank/DDBJ databases">
        <title>A complete genome sequence for Pseudomonas syringae Cit7.</title>
        <authorList>
            <person name="Baltrus D.A."/>
        </authorList>
    </citation>
    <scope>NUCLEOTIDE SEQUENCE</scope>
    <source>
        <strain evidence="1">Cit 7</strain>
    </source>
</reference>
<dbReference type="AlphaFoldDB" id="A0A8T8LRH3"/>
<organism evidence="1 2">
    <name type="scientific">Pseudomonas syringae Cit 7</name>
    <dbReference type="NCBI Taxonomy" id="629264"/>
    <lineage>
        <taxon>Bacteria</taxon>
        <taxon>Pseudomonadati</taxon>
        <taxon>Pseudomonadota</taxon>
        <taxon>Gammaproteobacteria</taxon>
        <taxon>Pseudomonadales</taxon>
        <taxon>Pseudomonadaceae</taxon>
        <taxon>Pseudomonas</taxon>
        <taxon>Pseudomonas syringae</taxon>
    </lineage>
</organism>
<accession>A0A8T8LRH3</accession>
<sequence length="110" mass="12238">MVVLKCPREEVDALAKESVECITSSDPLACRRRVQDEYKALNDGKTGAGLQGCNAPREGAWNNQYTPVKSGFAQLDSVALNAEEKDVLAHFQDFNHDDERVADHAWLQSF</sequence>
<reference evidence="1" key="1">
    <citation type="journal article" date="2011" name="PLoS Pathog.">
        <title>Dynamic evolution of pathogenicity revealed by sequencing and comparative genomics of 19 Pseudomonas syringae isolates.</title>
        <authorList>
            <person name="Baltrus D.A."/>
            <person name="Nishimura M.T."/>
            <person name="Romanchuk A."/>
            <person name="Chang J.H."/>
            <person name="Mukhtar M.S."/>
            <person name="Cherkis K."/>
            <person name="Roach J."/>
            <person name="Grant S.R."/>
            <person name="Jones C.D."/>
            <person name="Dangl J.L."/>
        </authorList>
    </citation>
    <scope>NUCLEOTIDE SEQUENCE</scope>
    <source>
        <strain evidence="1">Cit 7</strain>
    </source>
</reference>
<dbReference type="EMBL" id="CP073636">
    <property type="protein sequence ID" value="QUP64095.1"/>
    <property type="molecule type" value="Genomic_DNA"/>
</dbReference>
<evidence type="ECO:0000313" key="1">
    <source>
        <dbReference type="EMBL" id="QUP64095.1"/>
    </source>
</evidence>
<name>A0A8T8LRH3_PSESX</name>